<dbReference type="InterPro" id="IPR010985">
    <property type="entry name" value="Ribbon_hlx_hlx"/>
</dbReference>
<name>A0A0C1UNN2_9CYAN</name>
<gene>
    <name evidence="3" type="ORF">QQ91_007025</name>
</gene>
<reference evidence="3" key="1">
    <citation type="submission" date="2014-11" db="EMBL/GenBank/DDBJ databases">
        <authorList>
            <person name="Malar M.C."/>
            <person name="Sen D."/>
            <person name="Tripathy S."/>
        </authorList>
    </citation>
    <scope>NUCLEOTIDE SEQUENCE</scope>
    <source>
        <strain evidence="3">BDU141951</strain>
    </source>
</reference>
<reference evidence="3" key="3">
    <citation type="submission" date="2020-02" db="EMBL/GenBank/DDBJ databases">
        <authorList>
            <person name="Sarangi A.N."/>
            <person name="Ghosh S."/>
            <person name="Mukherjee M."/>
            <person name="Tripathy S."/>
        </authorList>
    </citation>
    <scope>NUCLEOTIDE SEQUENCE</scope>
    <source>
        <strain evidence="3">BDU141951</strain>
    </source>
</reference>
<accession>A0A0C1UNN2</accession>
<dbReference type="Gene3D" id="6.10.10.120">
    <property type="entry name" value="Antitoxin ParD1-like"/>
    <property type="match status" value="1"/>
</dbReference>
<dbReference type="InterPro" id="IPR022789">
    <property type="entry name" value="ParD"/>
</dbReference>
<sequence>MTTFTVSLPAALTAYLQARIDSGEFNTADDYIQALIQQDKARQEHLEPLLLEGLDSGEATPMTAANWDTIRAAVRHN</sequence>
<dbReference type="AlphaFoldDB" id="A0A0C1UNN2"/>
<dbReference type="SUPFAM" id="SSF47598">
    <property type="entry name" value="Ribbon-helix-helix"/>
    <property type="match status" value="1"/>
</dbReference>
<dbReference type="GO" id="GO:0006355">
    <property type="term" value="P:regulation of DNA-templated transcription"/>
    <property type="evidence" value="ECO:0007669"/>
    <property type="project" value="InterPro"/>
</dbReference>
<reference evidence="3" key="2">
    <citation type="journal article" date="2015" name="Genome Announc.">
        <title>Draft Genome Sequence of Filamentous Marine Cyanobacterium Lyngbya confervoides Strain BDU141951.</title>
        <authorList>
            <person name="Chandrababunaidu M.M."/>
            <person name="Sen D."/>
            <person name="Tripathy S."/>
        </authorList>
    </citation>
    <scope>NUCLEOTIDE SEQUENCE</scope>
    <source>
        <strain evidence="3">BDU141951</strain>
    </source>
</reference>
<protein>
    <submittedName>
        <fullName evidence="3">Type II toxin-antitoxin system ParD family antitoxin</fullName>
    </submittedName>
</protein>
<organism evidence="3">
    <name type="scientific">Lyngbya confervoides BDU141951</name>
    <dbReference type="NCBI Taxonomy" id="1574623"/>
    <lineage>
        <taxon>Bacteria</taxon>
        <taxon>Bacillati</taxon>
        <taxon>Cyanobacteriota</taxon>
        <taxon>Cyanophyceae</taxon>
        <taxon>Oscillatoriophycideae</taxon>
        <taxon>Oscillatoriales</taxon>
        <taxon>Microcoleaceae</taxon>
        <taxon>Lyngbya</taxon>
    </lineage>
</organism>
<dbReference type="PANTHER" id="PTHR36582:SF2">
    <property type="entry name" value="ANTITOXIN PARD"/>
    <property type="match status" value="1"/>
</dbReference>
<dbReference type="InterPro" id="IPR038296">
    <property type="entry name" value="ParD_sf"/>
</dbReference>
<evidence type="ECO:0000313" key="3">
    <source>
        <dbReference type="EMBL" id="NEV66867.1"/>
    </source>
</evidence>
<dbReference type="EMBL" id="JTHE02000003">
    <property type="protein sequence ID" value="NEV66867.1"/>
    <property type="molecule type" value="Genomic_DNA"/>
</dbReference>
<dbReference type="PANTHER" id="PTHR36582">
    <property type="entry name" value="ANTITOXIN PARD"/>
    <property type="match status" value="1"/>
</dbReference>
<proteinExistence type="inferred from homology"/>
<comment type="similarity">
    <text evidence="1">Belongs to the ParD antitoxin family.</text>
</comment>
<keyword evidence="2" id="KW-1277">Toxin-antitoxin system</keyword>
<evidence type="ECO:0000256" key="2">
    <source>
        <dbReference type="ARBA" id="ARBA00022649"/>
    </source>
</evidence>
<evidence type="ECO:0000256" key="1">
    <source>
        <dbReference type="ARBA" id="ARBA00008580"/>
    </source>
</evidence>
<comment type="caution">
    <text evidence="3">The sequence shown here is derived from an EMBL/GenBank/DDBJ whole genome shotgun (WGS) entry which is preliminary data.</text>
</comment>